<sequence length="435" mass="48002">MTTLTEILKRLPLRRFVRISDEHRSDWVSPVCLLLLGMIGVFFIYSAQSYSGGSSWKMQIVWLVAGLGVYGVISLINYKFFLENAHLFYLLCVVLLVPLAIQALLIELGSQLDIRALKGFRLPFVKTQFGSTRWLDFGPFLLQPSETAKIGTLLMAASVLARSEIGTLKESIKVLLKVGFTFFIPVLLIFLEPDLGSSLVFPPMAFALLYVSNLSKKFFLTVFGVFLLATLVISVDVFRYKQFMESQELSFMDDKGAYEDHSIIPLRDYQRNRILAFAAPQVVDPKGNGVAWNLNQSLIGVSSGGLSGKGLGEGTQAKLGYLPPTVAPNDFIFSVLAEESGFLGSMVVIILFAILVCNGIRIAGIARDRFGMLLAVGVSIIFMVHIFVNIGMTIGLMPITGLPLPFLSYGGSFVLSCCVLQGFVQSVYRFRKDFS</sequence>
<dbReference type="GO" id="GO:0032153">
    <property type="term" value="C:cell division site"/>
    <property type="evidence" value="ECO:0007669"/>
    <property type="project" value="TreeGrafter"/>
</dbReference>
<evidence type="ECO:0000313" key="8">
    <source>
        <dbReference type="Proteomes" id="UP000546464"/>
    </source>
</evidence>
<feature type="transmembrane region" description="Helical" evidence="6">
    <location>
        <begin position="195"/>
        <end position="211"/>
    </location>
</feature>
<evidence type="ECO:0000256" key="1">
    <source>
        <dbReference type="ARBA" id="ARBA00004141"/>
    </source>
</evidence>
<evidence type="ECO:0000256" key="3">
    <source>
        <dbReference type="ARBA" id="ARBA00022960"/>
    </source>
</evidence>
<evidence type="ECO:0000256" key="4">
    <source>
        <dbReference type="ARBA" id="ARBA00022989"/>
    </source>
</evidence>
<dbReference type="GO" id="GO:0008360">
    <property type="term" value="P:regulation of cell shape"/>
    <property type="evidence" value="ECO:0007669"/>
    <property type="project" value="UniProtKB-KW"/>
</dbReference>
<dbReference type="InterPro" id="IPR001182">
    <property type="entry name" value="FtsW/RodA"/>
</dbReference>
<gene>
    <name evidence="7" type="ORF">H5P28_15995</name>
</gene>
<keyword evidence="4 6" id="KW-1133">Transmembrane helix</keyword>
<dbReference type="AlphaFoldDB" id="A0A842HHG6"/>
<keyword evidence="3" id="KW-0133">Cell shape</keyword>
<evidence type="ECO:0000256" key="6">
    <source>
        <dbReference type="SAM" id="Phobius"/>
    </source>
</evidence>
<dbReference type="Proteomes" id="UP000546464">
    <property type="component" value="Unassembled WGS sequence"/>
</dbReference>
<comment type="caution">
    <text evidence="7">The sequence shown here is derived from an EMBL/GenBank/DDBJ whole genome shotgun (WGS) entry which is preliminary data.</text>
</comment>
<protein>
    <submittedName>
        <fullName evidence="7">FtsW/RodA/SpoVE family cell cycle protein</fullName>
    </submittedName>
</protein>
<keyword evidence="8" id="KW-1185">Reference proteome</keyword>
<keyword evidence="2 6" id="KW-0812">Transmembrane</keyword>
<dbReference type="PANTHER" id="PTHR30474:SF1">
    <property type="entry name" value="PEPTIDOGLYCAN GLYCOSYLTRANSFERASE MRDB"/>
    <property type="match status" value="1"/>
</dbReference>
<feature type="transmembrane region" description="Helical" evidence="6">
    <location>
        <begin position="27"/>
        <end position="48"/>
    </location>
</feature>
<accession>A0A842HHG6</accession>
<dbReference type="RefSeq" id="WP_185676700.1">
    <property type="nucleotide sequence ID" value="NZ_JACHVB010000052.1"/>
</dbReference>
<feature type="transmembrane region" description="Helical" evidence="6">
    <location>
        <begin position="60"/>
        <end position="81"/>
    </location>
</feature>
<keyword evidence="5 6" id="KW-0472">Membrane</keyword>
<name>A0A842HHG6_9BACT</name>
<feature type="transmembrane region" description="Helical" evidence="6">
    <location>
        <begin position="341"/>
        <end position="360"/>
    </location>
</feature>
<evidence type="ECO:0000313" key="7">
    <source>
        <dbReference type="EMBL" id="MBC2595769.1"/>
    </source>
</evidence>
<organism evidence="7 8">
    <name type="scientific">Ruficoccus amylovorans</name>
    <dbReference type="NCBI Taxonomy" id="1804625"/>
    <lineage>
        <taxon>Bacteria</taxon>
        <taxon>Pseudomonadati</taxon>
        <taxon>Verrucomicrobiota</taxon>
        <taxon>Opitutia</taxon>
        <taxon>Puniceicoccales</taxon>
        <taxon>Cerasicoccaceae</taxon>
        <taxon>Ruficoccus</taxon>
    </lineage>
</organism>
<feature type="transmembrane region" description="Helical" evidence="6">
    <location>
        <begin position="87"/>
        <end position="108"/>
    </location>
</feature>
<dbReference type="PANTHER" id="PTHR30474">
    <property type="entry name" value="CELL CYCLE PROTEIN"/>
    <property type="match status" value="1"/>
</dbReference>
<evidence type="ECO:0000256" key="2">
    <source>
        <dbReference type="ARBA" id="ARBA00022692"/>
    </source>
</evidence>
<reference evidence="7 8" key="1">
    <citation type="submission" date="2020-07" db="EMBL/GenBank/DDBJ databases">
        <authorList>
            <person name="Feng X."/>
        </authorList>
    </citation>
    <scope>NUCLEOTIDE SEQUENCE [LARGE SCALE GENOMIC DNA]</scope>
    <source>
        <strain evidence="7 8">JCM31066</strain>
    </source>
</reference>
<dbReference type="EMBL" id="JACHVB010000052">
    <property type="protein sequence ID" value="MBC2595769.1"/>
    <property type="molecule type" value="Genomic_DNA"/>
</dbReference>
<dbReference type="GO" id="GO:0051301">
    <property type="term" value="P:cell division"/>
    <property type="evidence" value="ECO:0007669"/>
    <property type="project" value="InterPro"/>
</dbReference>
<feature type="transmembrane region" description="Helical" evidence="6">
    <location>
        <begin position="406"/>
        <end position="428"/>
    </location>
</feature>
<feature type="transmembrane region" description="Helical" evidence="6">
    <location>
        <begin position="218"/>
        <end position="240"/>
    </location>
</feature>
<feature type="transmembrane region" description="Helical" evidence="6">
    <location>
        <begin position="372"/>
        <end position="394"/>
    </location>
</feature>
<dbReference type="GO" id="GO:0015648">
    <property type="term" value="F:lipid-linked peptidoglycan transporter activity"/>
    <property type="evidence" value="ECO:0007669"/>
    <property type="project" value="TreeGrafter"/>
</dbReference>
<dbReference type="Pfam" id="PF01098">
    <property type="entry name" value="FTSW_RODA_SPOVE"/>
    <property type="match status" value="1"/>
</dbReference>
<dbReference type="GO" id="GO:0005886">
    <property type="term" value="C:plasma membrane"/>
    <property type="evidence" value="ECO:0007669"/>
    <property type="project" value="TreeGrafter"/>
</dbReference>
<comment type="subcellular location">
    <subcellularLocation>
        <location evidence="1">Membrane</location>
        <topology evidence="1">Multi-pass membrane protein</topology>
    </subcellularLocation>
</comment>
<evidence type="ECO:0000256" key="5">
    <source>
        <dbReference type="ARBA" id="ARBA00023136"/>
    </source>
</evidence>
<proteinExistence type="predicted"/>